<organism evidence="1 2">
    <name type="scientific">Sphingobacterium micropteri</name>
    <dbReference type="NCBI Taxonomy" id="2763501"/>
    <lineage>
        <taxon>Bacteria</taxon>
        <taxon>Pseudomonadati</taxon>
        <taxon>Bacteroidota</taxon>
        <taxon>Sphingobacteriia</taxon>
        <taxon>Sphingobacteriales</taxon>
        <taxon>Sphingobacteriaceae</taxon>
        <taxon>Sphingobacterium</taxon>
    </lineage>
</organism>
<keyword evidence="2" id="KW-1185">Reference proteome</keyword>
<evidence type="ECO:0000313" key="2">
    <source>
        <dbReference type="Proteomes" id="UP000602759"/>
    </source>
</evidence>
<proteinExistence type="predicted"/>
<sequence>MKTSNILFILAIATAILGIRFTESLCTVTMTLDNKPIDNISKFWLKRYDLKVTQELPQPIKHIKVTGDTDKELQLEIHKTQGAENNLFSHNPQQFDYKTVGDSLLIHVTGKYARIDLRQATPVEDVEAQYINVNIQHIMQDKFRIAAMDGSQFFLKRNYLRRDEQDTIGYLTIESTKQANVTLANIYINNANVSLNDAVLSYSSTTQIDSLSVHLDGRSTVKLNSGDKGQQVANISLSGNKQFFKKELLGKDVNINIID</sequence>
<evidence type="ECO:0000313" key="1">
    <source>
        <dbReference type="EMBL" id="MBD1434129.1"/>
    </source>
</evidence>
<name>A0ABR7YS23_9SPHI</name>
<protein>
    <recommendedName>
        <fullName evidence="3">Auto-transporter adhesin head GIN domain-containing protein</fullName>
    </recommendedName>
</protein>
<evidence type="ECO:0008006" key="3">
    <source>
        <dbReference type="Google" id="ProtNLM"/>
    </source>
</evidence>
<dbReference type="RefSeq" id="WP_190995047.1">
    <property type="nucleotide sequence ID" value="NZ_JACOIK010000010.1"/>
</dbReference>
<dbReference type="Proteomes" id="UP000602759">
    <property type="component" value="Unassembled WGS sequence"/>
</dbReference>
<dbReference type="EMBL" id="JACOIK010000010">
    <property type="protein sequence ID" value="MBD1434129.1"/>
    <property type="molecule type" value="Genomic_DNA"/>
</dbReference>
<accession>A0ABR7YS23</accession>
<reference evidence="1 2" key="1">
    <citation type="submission" date="2020-08" db="EMBL/GenBank/DDBJ databases">
        <title>Sphingobacterium sp. DN00404 isolated from aquaculture water.</title>
        <authorList>
            <person name="Zhang M."/>
        </authorList>
    </citation>
    <scope>NUCLEOTIDE SEQUENCE [LARGE SCALE GENOMIC DNA]</scope>
    <source>
        <strain evidence="1 2">DN00404</strain>
    </source>
</reference>
<gene>
    <name evidence="1" type="ORF">H8B06_14925</name>
</gene>
<comment type="caution">
    <text evidence="1">The sequence shown here is derived from an EMBL/GenBank/DDBJ whole genome shotgun (WGS) entry which is preliminary data.</text>
</comment>